<evidence type="ECO:0000313" key="1">
    <source>
        <dbReference type="EMBL" id="MPY68061.1"/>
    </source>
</evidence>
<dbReference type="Proteomes" id="UP000484842">
    <property type="component" value="Unassembled WGS sequence"/>
</dbReference>
<dbReference type="EMBL" id="WBSL01000014">
    <property type="protein sequence ID" value="MPY68061.1"/>
    <property type="molecule type" value="Genomic_DNA"/>
</dbReference>
<protein>
    <submittedName>
        <fullName evidence="1">Uncharacterized protein</fullName>
    </submittedName>
</protein>
<gene>
    <name evidence="1" type="ORF">F8S09_15500</name>
</gene>
<accession>A0A7X1NZ73</accession>
<name>A0A7X1NZ73_9DEIO</name>
<comment type="caution">
    <text evidence="1">The sequence shown here is derived from an EMBL/GenBank/DDBJ whole genome shotgun (WGS) entry which is preliminary data.</text>
</comment>
<proteinExistence type="predicted"/>
<keyword evidence="2" id="KW-1185">Reference proteome</keyword>
<sequence length="71" mass="8076">MQWAVELHALSLQAEPPHRELARLAARFDQAHAKALALELPLFREFRVEVGGMCYVLALTRDGLEYTVLSR</sequence>
<dbReference type="AlphaFoldDB" id="A0A7X1NZ73"/>
<organism evidence="1 2">
    <name type="scientific">Deinococcus terrestris</name>
    <dbReference type="NCBI Taxonomy" id="2651870"/>
    <lineage>
        <taxon>Bacteria</taxon>
        <taxon>Thermotogati</taxon>
        <taxon>Deinococcota</taxon>
        <taxon>Deinococci</taxon>
        <taxon>Deinococcales</taxon>
        <taxon>Deinococcaceae</taxon>
        <taxon>Deinococcus</taxon>
    </lineage>
</organism>
<evidence type="ECO:0000313" key="2">
    <source>
        <dbReference type="Proteomes" id="UP000484842"/>
    </source>
</evidence>
<dbReference type="RefSeq" id="WP_152872371.1">
    <property type="nucleotide sequence ID" value="NZ_WBSL01000014.1"/>
</dbReference>
<reference evidence="1 2" key="1">
    <citation type="submission" date="2019-10" db="EMBL/GenBank/DDBJ databases">
        <title>Deinococcus sp. isolated from soil.</title>
        <authorList>
            <person name="Li Y."/>
            <person name="Wang J."/>
        </authorList>
    </citation>
    <scope>NUCLEOTIDE SEQUENCE [LARGE SCALE GENOMIC DNA]</scope>
    <source>
        <strain evidence="1 2">SDU3-2</strain>
    </source>
</reference>